<organism evidence="1 2">
    <name type="scientific">Humisphaera borealis</name>
    <dbReference type="NCBI Taxonomy" id="2807512"/>
    <lineage>
        <taxon>Bacteria</taxon>
        <taxon>Pseudomonadati</taxon>
        <taxon>Planctomycetota</taxon>
        <taxon>Phycisphaerae</taxon>
        <taxon>Tepidisphaerales</taxon>
        <taxon>Tepidisphaeraceae</taxon>
        <taxon>Humisphaera</taxon>
    </lineage>
</organism>
<dbReference type="KEGG" id="hbs:IPV69_03070"/>
<dbReference type="Pfam" id="PF23856">
    <property type="entry name" value="DUF7219"/>
    <property type="match status" value="1"/>
</dbReference>
<evidence type="ECO:0000313" key="1">
    <source>
        <dbReference type="EMBL" id="QOV92319.1"/>
    </source>
</evidence>
<gene>
    <name evidence="1" type="ORF">IPV69_03070</name>
</gene>
<evidence type="ECO:0000313" key="2">
    <source>
        <dbReference type="Proteomes" id="UP000593765"/>
    </source>
</evidence>
<reference evidence="1 2" key="1">
    <citation type="submission" date="2020-10" db="EMBL/GenBank/DDBJ databases">
        <title>Wide distribution of Phycisphaera-like planctomycetes from WD2101 soil group in peatlands and genome analysis of the first cultivated representative.</title>
        <authorList>
            <person name="Dedysh S.N."/>
            <person name="Beletsky A.V."/>
            <person name="Ivanova A."/>
            <person name="Kulichevskaya I.S."/>
            <person name="Suzina N.E."/>
            <person name="Philippov D.A."/>
            <person name="Rakitin A.L."/>
            <person name="Mardanov A.V."/>
            <person name="Ravin N.V."/>
        </authorList>
    </citation>
    <scope>NUCLEOTIDE SEQUENCE [LARGE SCALE GENOMIC DNA]</scope>
    <source>
        <strain evidence="1 2">M1803</strain>
    </source>
</reference>
<dbReference type="InterPro" id="IPR055643">
    <property type="entry name" value="DUF7219"/>
</dbReference>
<dbReference type="Proteomes" id="UP000593765">
    <property type="component" value="Chromosome"/>
</dbReference>
<sequence length="87" mass="9600">MPEHSSAGDPILTDNAFSPEELLMEANIREFGHTISLICALETGGKITSDEAYTLIKKTWRELKESRNMLFGKRSGPAADSSQDDDI</sequence>
<proteinExistence type="predicted"/>
<name>A0A7M2X3V9_9BACT</name>
<keyword evidence="2" id="KW-1185">Reference proteome</keyword>
<dbReference type="EMBL" id="CP063458">
    <property type="protein sequence ID" value="QOV92319.1"/>
    <property type="molecule type" value="Genomic_DNA"/>
</dbReference>
<dbReference type="AlphaFoldDB" id="A0A7M2X3V9"/>
<accession>A0A7M2X3V9</accession>
<protein>
    <submittedName>
        <fullName evidence="1">Uncharacterized protein</fullName>
    </submittedName>
</protein>